<feature type="transmembrane region" description="Helical" evidence="1">
    <location>
        <begin position="177"/>
        <end position="194"/>
    </location>
</feature>
<proteinExistence type="predicted"/>
<name>A0AAU9DWW4_9FUSO</name>
<feature type="transmembrane region" description="Helical" evidence="1">
    <location>
        <begin position="206"/>
        <end position="230"/>
    </location>
</feature>
<feature type="transmembrane region" description="Helical" evidence="1">
    <location>
        <begin position="63"/>
        <end position="84"/>
    </location>
</feature>
<feature type="transmembrane region" description="Helical" evidence="1">
    <location>
        <begin position="23"/>
        <end position="43"/>
    </location>
</feature>
<dbReference type="KEGG" id="haby:HLVA_13900"/>
<dbReference type="Proteomes" id="UP001321582">
    <property type="component" value="Chromosome"/>
</dbReference>
<evidence type="ECO:0000313" key="3">
    <source>
        <dbReference type="Proteomes" id="UP001321582"/>
    </source>
</evidence>
<keyword evidence="1" id="KW-0472">Membrane</keyword>
<keyword evidence="3" id="KW-1185">Reference proteome</keyword>
<gene>
    <name evidence="2" type="ORF">HLVA_13900</name>
</gene>
<sequence>MKNKLKQIYCLLKMNIKIEHKRILILGVFSYVAIVILSFLNPITVDWVFRVNYFTAMSKIDMFIIIGAKIAWIFNISAGVFFMLKNFIREKRYFYLLPFDLDVKIYSVYLYSFIWIILNTAIYFLLIMIFGNDLNDSYGFTIPLLKVIDVIYYGLIYLNLITYAIIYYIVKKNNSTIYNFAFLWITTILENIFIKKLQYFFSYKGIYGMNQTLIVFSINFILLGTILYFISKRQNIKG</sequence>
<feature type="transmembrane region" description="Helical" evidence="1">
    <location>
        <begin position="105"/>
        <end position="130"/>
    </location>
</feature>
<dbReference type="AlphaFoldDB" id="A0AAU9DWW4"/>
<dbReference type="EMBL" id="AP027059">
    <property type="protein sequence ID" value="BDU50821.1"/>
    <property type="molecule type" value="Genomic_DNA"/>
</dbReference>
<evidence type="ECO:0000313" key="2">
    <source>
        <dbReference type="EMBL" id="BDU50821.1"/>
    </source>
</evidence>
<accession>A0AAU9DWW4</accession>
<feature type="transmembrane region" description="Helical" evidence="1">
    <location>
        <begin position="150"/>
        <end position="170"/>
    </location>
</feature>
<keyword evidence="1" id="KW-1133">Transmembrane helix</keyword>
<keyword evidence="1" id="KW-0812">Transmembrane</keyword>
<evidence type="ECO:0000256" key="1">
    <source>
        <dbReference type="SAM" id="Phobius"/>
    </source>
</evidence>
<dbReference type="RefSeq" id="WP_307903674.1">
    <property type="nucleotide sequence ID" value="NZ_AP027059.1"/>
</dbReference>
<protein>
    <submittedName>
        <fullName evidence="2">Uncharacterized protein</fullName>
    </submittedName>
</protein>
<organism evidence="2 3">
    <name type="scientific">Haliovirga abyssi</name>
    <dbReference type="NCBI Taxonomy" id="2996794"/>
    <lineage>
        <taxon>Bacteria</taxon>
        <taxon>Fusobacteriati</taxon>
        <taxon>Fusobacteriota</taxon>
        <taxon>Fusobacteriia</taxon>
        <taxon>Fusobacteriales</taxon>
        <taxon>Haliovirgaceae</taxon>
        <taxon>Haliovirga</taxon>
    </lineage>
</organism>
<reference evidence="2 3" key="1">
    <citation type="submission" date="2022-11" db="EMBL/GenBank/DDBJ databases">
        <title>Haliovirga abyssi gen. nov., sp. nov., a mesophilic fermentative bacterium isolated from the Iheya North hydrothermal field and the proposal of Haliovirgaceae fam. nov.</title>
        <authorList>
            <person name="Miyazaki U."/>
            <person name="Tame A."/>
            <person name="Miyazaki J."/>
            <person name="Takai K."/>
            <person name="Sawayama S."/>
            <person name="Kitajima M."/>
            <person name="Okamoto A."/>
            <person name="Nakagawa S."/>
        </authorList>
    </citation>
    <scope>NUCLEOTIDE SEQUENCE [LARGE SCALE GENOMIC DNA]</scope>
    <source>
        <strain evidence="2 3">IC12</strain>
    </source>
</reference>